<geneLocation type="plasmid" evidence="1 2">
    <name>unnamed2</name>
</geneLocation>
<dbReference type="EMBL" id="CP065645">
    <property type="protein sequence ID" value="QPR70547.1"/>
    <property type="molecule type" value="Genomic_DNA"/>
</dbReference>
<dbReference type="RefSeq" id="WP_197941892.1">
    <property type="nucleotide sequence ID" value="NZ_CP065645.1"/>
</dbReference>
<accession>A0AB37GE77</accession>
<protein>
    <submittedName>
        <fullName evidence="1">Uncharacterized protein</fullName>
    </submittedName>
</protein>
<dbReference type="Proteomes" id="UP000595038">
    <property type="component" value="Plasmid unnamed2"/>
</dbReference>
<keyword evidence="1" id="KW-0614">Plasmid</keyword>
<proteinExistence type="predicted"/>
<name>A0AB37GE77_BACLI</name>
<sequence>MESIYDHKDVEPVSTIISDVVPSDEVSTFLTDCQNAFLNPNIYEVLNALHTQERILQESLQQERNKAKRSPWPIDLKRYAHNKKIHDTYNSFIEEQPCYCYDKDGNLMYILHHNRVITDAESM</sequence>
<organism evidence="1 2">
    <name type="scientific">Bacillus licheniformis</name>
    <dbReference type="NCBI Taxonomy" id="1402"/>
    <lineage>
        <taxon>Bacteria</taxon>
        <taxon>Bacillati</taxon>
        <taxon>Bacillota</taxon>
        <taxon>Bacilli</taxon>
        <taxon>Bacillales</taxon>
        <taxon>Bacillaceae</taxon>
        <taxon>Bacillus</taxon>
    </lineage>
</organism>
<reference evidence="1 2" key="1">
    <citation type="submission" date="2020-12" db="EMBL/GenBank/DDBJ databases">
        <title>FDA dAtabase for Regulatory Grade micrObial Sequences (FDA-ARGOS): Supporting development and validation of Infectious Disease Dx tests.</title>
        <authorList>
            <person name="Nelson B."/>
            <person name="Plummer A."/>
            <person name="Tallon L."/>
            <person name="Sadzewicz L."/>
            <person name="Zhao X."/>
            <person name="Boylan J."/>
            <person name="Ott S."/>
            <person name="Bowen H."/>
            <person name="Vavikolanu K."/>
            <person name="Mehta A."/>
            <person name="Aluvathingal J."/>
            <person name="Nadendla S."/>
            <person name="Myers T."/>
            <person name="Yan Y."/>
            <person name="Sichtig H."/>
        </authorList>
    </citation>
    <scope>NUCLEOTIDE SEQUENCE [LARGE SCALE GENOMIC DNA]</scope>
    <source>
        <strain evidence="1 2">FDAARGOS_923</strain>
        <plasmid evidence="1 2">unnamed2</plasmid>
    </source>
</reference>
<evidence type="ECO:0000313" key="2">
    <source>
        <dbReference type="Proteomes" id="UP000595038"/>
    </source>
</evidence>
<evidence type="ECO:0000313" key="1">
    <source>
        <dbReference type="EMBL" id="QPR70547.1"/>
    </source>
</evidence>
<gene>
    <name evidence="1" type="ORF">I6G80_00295</name>
</gene>
<dbReference type="AlphaFoldDB" id="A0AB37GE77"/>